<accession>D2VVG4</accession>
<evidence type="ECO:0000256" key="2">
    <source>
        <dbReference type="ARBA" id="ARBA00022692"/>
    </source>
</evidence>
<dbReference type="AlphaFoldDB" id="D2VVG4"/>
<dbReference type="OrthoDB" id="8048523at2759"/>
<dbReference type="KEGG" id="ngr:NAEGRDRAFT_81376"/>
<dbReference type="SMART" id="SM00679">
    <property type="entry name" value="CTNS"/>
    <property type="match status" value="2"/>
</dbReference>
<feature type="transmembrane region" description="Helical" evidence="6">
    <location>
        <begin position="200"/>
        <end position="220"/>
    </location>
</feature>
<feature type="transmembrane region" description="Helical" evidence="6">
    <location>
        <begin position="129"/>
        <end position="149"/>
    </location>
</feature>
<dbReference type="Proteomes" id="UP000006671">
    <property type="component" value="Unassembled WGS sequence"/>
</dbReference>
<dbReference type="GO" id="GO:0015174">
    <property type="term" value="F:basic amino acid transmembrane transporter activity"/>
    <property type="evidence" value="ECO:0007669"/>
    <property type="project" value="UniProtKB-ARBA"/>
</dbReference>
<keyword evidence="3 6" id="KW-1133">Transmembrane helix</keyword>
<organism evidence="8">
    <name type="scientific">Naegleria gruberi</name>
    <name type="common">Amoeba</name>
    <dbReference type="NCBI Taxonomy" id="5762"/>
    <lineage>
        <taxon>Eukaryota</taxon>
        <taxon>Discoba</taxon>
        <taxon>Heterolobosea</taxon>
        <taxon>Tetramitia</taxon>
        <taxon>Eutetramitia</taxon>
        <taxon>Vahlkampfiidae</taxon>
        <taxon>Naegleria</taxon>
    </lineage>
</organism>
<keyword evidence="8" id="KW-1185">Reference proteome</keyword>
<evidence type="ECO:0000313" key="8">
    <source>
        <dbReference type="Proteomes" id="UP000006671"/>
    </source>
</evidence>
<dbReference type="FunCoup" id="D2VVG4">
    <property type="interactions" value="92"/>
</dbReference>
<feature type="region of interest" description="Disordered" evidence="5">
    <location>
        <begin position="385"/>
        <end position="417"/>
    </location>
</feature>
<evidence type="ECO:0000256" key="3">
    <source>
        <dbReference type="ARBA" id="ARBA00022989"/>
    </source>
</evidence>
<comment type="subcellular location">
    <subcellularLocation>
        <location evidence="1">Membrane</location>
        <topology evidence="1">Multi-pass membrane protein</topology>
    </subcellularLocation>
</comment>
<protein>
    <submittedName>
        <fullName evidence="7">PQ-loop domain-containing protein</fullName>
    </submittedName>
</protein>
<sequence>MVHVNDFLLTNIIPSALTNLFETSSLTPNVTFMQTCVRFDPAGFEYVGWVWDIFGECVHEPREIASFAVGMISIGFWMCALLPQVIANFKNRDASSLSTGYLIQITLGDACSMTAGIMSGQLITQILLSAYFVLMDVVMIAQYFCFVVIPKIYRKVKSRKIQPEKNQEIANSQSELVNKEKVEVKCENSKQQETILKSSIWISILAILVLITFFTTSTMLSNNVENAQKMNQKTMRKLLHAINEGQEYSTTQQDHNSFTFPPNTPVSIVGFSLGCFCAILYMGSRLPQIFLNFRRKTCDGLSPIYFGIGILGNVCYCVSIWLYSSDSAYLMTRIPWLVESTVNIFLDIFIMWQFVYYNYLYKGKKPESKEVKNKKVEELKVVSAMSTVSDTSPKVNAPTNDDWSSSSTSASPKEQIV</sequence>
<evidence type="ECO:0000256" key="4">
    <source>
        <dbReference type="ARBA" id="ARBA00023136"/>
    </source>
</evidence>
<dbReference type="GeneID" id="8853496"/>
<dbReference type="InterPro" id="IPR006603">
    <property type="entry name" value="PQ-loop_rpt"/>
</dbReference>
<dbReference type="PANTHER" id="PTHR16201">
    <property type="entry name" value="SEVEN TRANSMEMBRANE PROTEIN 1-RELATED"/>
    <property type="match status" value="1"/>
</dbReference>
<keyword evidence="4 6" id="KW-0472">Membrane</keyword>
<feature type="transmembrane region" description="Helical" evidence="6">
    <location>
        <begin position="344"/>
        <end position="361"/>
    </location>
</feature>
<dbReference type="eggNOG" id="KOG2913">
    <property type="taxonomic scope" value="Eukaryota"/>
</dbReference>
<evidence type="ECO:0000256" key="5">
    <source>
        <dbReference type="SAM" id="MobiDB-lite"/>
    </source>
</evidence>
<dbReference type="FunFam" id="1.20.1280.290:FF:000009">
    <property type="entry name" value="PQ loop repeat family protein"/>
    <property type="match status" value="1"/>
</dbReference>
<evidence type="ECO:0000256" key="1">
    <source>
        <dbReference type="ARBA" id="ARBA00004141"/>
    </source>
</evidence>
<feature type="transmembrane region" description="Helical" evidence="6">
    <location>
        <begin position="266"/>
        <end position="283"/>
    </location>
</feature>
<name>D2VVG4_NAEGR</name>
<gene>
    <name evidence="7" type="ORF">NAEGRDRAFT_81376</name>
</gene>
<dbReference type="Gene3D" id="1.20.1280.290">
    <property type="match status" value="2"/>
</dbReference>
<dbReference type="RefSeq" id="XP_002671976.1">
    <property type="nucleotide sequence ID" value="XM_002671930.1"/>
</dbReference>
<feature type="transmembrane region" description="Helical" evidence="6">
    <location>
        <begin position="64"/>
        <end position="89"/>
    </location>
</feature>
<dbReference type="InParanoid" id="D2VVG4"/>
<dbReference type="Pfam" id="PF04193">
    <property type="entry name" value="PQ-loop"/>
    <property type="match status" value="2"/>
</dbReference>
<dbReference type="GO" id="GO:0098852">
    <property type="term" value="C:lytic vacuole membrane"/>
    <property type="evidence" value="ECO:0007669"/>
    <property type="project" value="UniProtKB-ARBA"/>
</dbReference>
<keyword evidence="2 6" id="KW-0812">Transmembrane</keyword>
<evidence type="ECO:0000313" key="7">
    <source>
        <dbReference type="EMBL" id="EFC39232.1"/>
    </source>
</evidence>
<proteinExistence type="predicted"/>
<dbReference type="InterPro" id="IPR051415">
    <property type="entry name" value="LAAT-1"/>
</dbReference>
<dbReference type="EMBL" id="GG738901">
    <property type="protein sequence ID" value="EFC39232.1"/>
    <property type="molecule type" value="Genomic_DNA"/>
</dbReference>
<evidence type="ECO:0000256" key="6">
    <source>
        <dbReference type="SAM" id="Phobius"/>
    </source>
</evidence>
<feature type="transmembrane region" description="Helical" evidence="6">
    <location>
        <begin position="101"/>
        <end position="123"/>
    </location>
</feature>
<feature type="compositionally biased region" description="Polar residues" evidence="5">
    <location>
        <begin position="385"/>
        <end position="403"/>
    </location>
</feature>
<feature type="transmembrane region" description="Helical" evidence="6">
    <location>
        <begin position="304"/>
        <end position="324"/>
    </location>
</feature>
<reference evidence="7 8" key="1">
    <citation type="journal article" date="2010" name="Cell">
        <title>The genome of Naegleria gruberi illuminates early eukaryotic versatility.</title>
        <authorList>
            <person name="Fritz-Laylin L.K."/>
            <person name="Prochnik S.E."/>
            <person name="Ginger M.L."/>
            <person name="Dacks J.B."/>
            <person name="Carpenter M.L."/>
            <person name="Field M.C."/>
            <person name="Kuo A."/>
            <person name="Paredez A."/>
            <person name="Chapman J."/>
            <person name="Pham J."/>
            <person name="Shu S."/>
            <person name="Neupane R."/>
            <person name="Cipriano M."/>
            <person name="Mancuso J."/>
            <person name="Tu H."/>
            <person name="Salamov A."/>
            <person name="Lindquist E."/>
            <person name="Shapiro H."/>
            <person name="Lucas S."/>
            <person name="Grigoriev I.V."/>
            <person name="Cande W.Z."/>
            <person name="Fulton C."/>
            <person name="Rokhsar D.S."/>
            <person name="Dawson S.C."/>
        </authorList>
    </citation>
    <scope>NUCLEOTIDE SEQUENCE [LARGE SCALE GENOMIC DNA]</scope>
    <source>
        <strain evidence="7 8">NEG-M</strain>
    </source>
</reference>
<dbReference type="VEuPathDB" id="AmoebaDB:NAEGRDRAFT_81376"/>